<name>A0A8H6Y3N0_9AGAR</name>
<keyword evidence="3" id="KW-1185">Reference proteome</keyword>
<feature type="signal peptide" evidence="1">
    <location>
        <begin position="1"/>
        <end position="20"/>
    </location>
</feature>
<reference evidence="2" key="1">
    <citation type="submission" date="2020-05" db="EMBL/GenBank/DDBJ databases">
        <title>Mycena genomes resolve the evolution of fungal bioluminescence.</title>
        <authorList>
            <person name="Tsai I.J."/>
        </authorList>
    </citation>
    <scope>NUCLEOTIDE SEQUENCE</scope>
    <source>
        <strain evidence="2">CCC161011</strain>
    </source>
</reference>
<evidence type="ECO:0000313" key="2">
    <source>
        <dbReference type="EMBL" id="KAF7351824.1"/>
    </source>
</evidence>
<comment type="caution">
    <text evidence="2">The sequence shown here is derived from an EMBL/GenBank/DDBJ whole genome shotgun (WGS) entry which is preliminary data.</text>
</comment>
<organism evidence="2 3">
    <name type="scientific">Mycena venus</name>
    <dbReference type="NCBI Taxonomy" id="2733690"/>
    <lineage>
        <taxon>Eukaryota</taxon>
        <taxon>Fungi</taxon>
        <taxon>Dikarya</taxon>
        <taxon>Basidiomycota</taxon>
        <taxon>Agaricomycotina</taxon>
        <taxon>Agaricomycetes</taxon>
        <taxon>Agaricomycetidae</taxon>
        <taxon>Agaricales</taxon>
        <taxon>Marasmiineae</taxon>
        <taxon>Mycenaceae</taxon>
        <taxon>Mycena</taxon>
    </lineage>
</organism>
<dbReference type="Gene3D" id="2.60.20.10">
    <property type="entry name" value="Crystallins"/>
    <property type="match status" value="1"/>
</dbReference>
<evidence type="ECO:0000313" key="3">
    <source>
        <dbReference type="Proteomes" id="UP000620124"/>
    </source>
</evidence>
<dbReference type="Proteomes" id="UP000620124">
    <property type="component" value="Unassembled WGS sequence"/>
</dbReference>
<dbReference type="AlphaFoldDB" id="A0A8H6Y3N0"/>
<keyword evidence="1" id="KW-0732">Signal</keyword>
<feature type="chain" id="PRO_5034881945" evidence="1">
    <location>
        <begin position="21"/>
        <end position="130"/>
    </location>
</feature>
<dbReference type="EMBL" id="JACAZI010000009">
    <property type="protein sequence ID" value="KAF7351824.1"/>
    <property type="molecule type" value="Genomic_DNA"/>
</dbReference>
<proteinExistence type="predicted"/>
<evidence type="ECO:0000256" key="1">
    <source>
        <dbReference type="SAM" id="SignalP"/>
    </source>
</evidence>
<dbReference type="OrthoDB" id="2862929at2759"/>
<accession>A0A8H6Y3N0</accession>
<gene>
    <name evidence="2" type="ORF">MVEN_01143500</name>
</gene>
<protein>
    <submittedName>
        <fullName evidence="2">Uncharacterized protein</fullName>
    </submittedName>
</protein>
<sequence length="130" mass="13508">MQFNIMKLAVLFAASGFSAAAPGPIAAPEAAATSGGLNARDFDFGSFCTGPGAVGCIDFERSVLPTGCVNNSPEWINNISFYTIDAGYKCTWFNFANCGGDSITTTGPASVNLAGTNFDNNIESYSCDFA</sequence>